<evidence type="ECO:0008006" key="13">
    <source>
        <dbReference type="Google" id="ProtNLM"/>
    </source>
</evidence>
<dbReference type="SMART" id="SM00293">
    <property type="entry name" value="PWWP"/>
    <property type="match status" value="1"/>
</dbReference>
<feature type="compositionally biased region" description="Basic and acidic residues" evidence="8">
    <location>
        <begin position="317"/>
        <end position="330"/>
    </location>
</feature>
<dbReference type="GO" id="GO:0009908">
    <property type="term" value="P:flower development"/>
    <property type="evidence" value="ECO:0007669"/>
    <property type="project" value="UniProtKB-KW"/>
</dbReference>
<feature type="compositionally biased region" description="Pro residues" evidence="8">
    <location>
        <begin position="1168"/>
        <end position="1230"/>
    </location>
</feature>
<dbReference type="FunFam" id="1.25.40.90:FF:000037">
    <property type="entry name" value="Enhancer of ag-4 2"/>
    <property type="match status" value="1"/>
</dbReference>
<evidence type="ECO:0000256" key="5">
    <source>
        <dbReference type="ARBA" id="ARBA00023089"/>
    </source>
</evidence>
<feature type="compositionally biased region" description="Basic and acidic residues" evidence="8">
    <location>
        <begin position="533"/>
        <end position="561"/>
    </location>
</feature>
<reference evidence="11" key="1">
    <citation type="submission" date="2020-03" db="EMBL/GenBank/DDBJ databases">
        <title>A high-quality chromosome-level genome assembly of a woody plant with both climbing and erect habits, Rhamnella rubrinervis.</title>
        <authorList>
            <person name="Lu Z."/>
            <person name="Yang Y."/>
            <person name="Zhu X."/>
            <person name="Sun Y."/>
        </authorList>
    </citation>
    <scope>NUCLEOTIDE SEQUENCE</scope>
    <source>
        <strain evidence="11">BYM</strain>
        <tissue evidence="11">Leaf</tissue>
    </source>
</reference>
<dbReference type="Gene3D" id="1.25.40.90">
    <property type="match status" value="1"/>
</dbReference>
<dbReference type="OrthoDB" id="62853at2759"/>
<dbReference type="InterPro" id="IPR008942">
    <property type="entry name" value="ENTH_VHS"/>
</dbReference>
<feature type="compositionally biased region" description="Basic and acidic residues" evidence="8">
    <location>
        <begin position="609"/>
        <end position="618"/>
    </location>
</feature>
<feature type="compositionally biased region" description="Low complexity" evidence="8">
    <location>
        <begin position="1240"/>
        <end position="1260"/>
    </location>
</feature>
<evidence type="ECO:0000259" key="9">
    <source>
        <dbReference type="PROSITE" id="PS50812"/>
    </source>
</evidence>
<dbReference type="Pfam" id="PF04818">
    <property type="entry name" value="CID"/>
    <property type="match status" value="1"/>
</dbReference>
<feature type="compositionally biased region" description="Basic and acidic residues" evidence="8">
    <location>
        <begin position="403"/>
        <end position="421"/>
    </location>
</feature>
<feature type="region of interest" description="Disordered" evidence="8">
    <location>
        <begin position="1150"/>
        <end position="1274"/>
    </location>
</feature>
<evidence type="ECO:0000256" key="1">
    <source>
        <dbReference type="ARBA" id="ARBA00004123"/>
    </source>
</evidence>
<dbReference type="PROSITE" id="PS50812">
    <property type="entry name" value="PWWP"/>
    <property type="match status" value="1"/>
</dbReference>
<evidence type="ECO:0000256" key="6">
    <source>
        <dbReference type="ARBA" id="ARBA00023163"/>
    </source>
</evidence>
<organism evidence="11 12">
    <name type="scientific">Rhamnella rubrinervis</name>
    <dbReference type="NCBI Taxonomy" id="2594499"/>
    <lineage>
        <taxon>Eukaryota</taxon>
        <taxon>Viridiplantae</taxon>
        <taxon>Streptophyta</taxon>
        <taxon>Embryophyta</taxon>
        <taxon>Tracheophyta</taxon>
        <taxon>Spermatophyta</taxon>
        <taxon>Magnoliopsida</taxon>
        <taxon>eudicotyledons</taxon>
        <taxon>Gunneridae</taxon>
        <taxon>Pentapetalae</taxon>
        <taxon>rosids</taxon>
        <taxon>fabids</taxon>
        <taxon>Rosales</taxon>
        <taxon>Rhamnaceae</taxon>
        <taxon>rhamnoid group</taxon>
        <taxon>Rhamneae</taxon>
        <taxon>Rhamnella</taxon>
    </lineage>
</organism>
<dbReference type="PROSITE" id="PS51391">
    <property type="entry name" value="CID"/>
    <property type="match status" value="1"/>
</dbReference>
<keyword evidence="4" id="KW-0805">Transcription regulation</keyword>
<proteinExistence type="predicted"/>
<dbReference type="Proteomes" id="UP000796880">
    <property type="component" value="Unassembled WGS sequence"/>
</dbReference>
<evidence type="ECO:0000256" key="3">
    <source>
        <dbReference type="ARBA" id="ARBA00022664"/>
    </source>
</evidence>
<dbReference type="InterPro" id="IPR000313">
    <property type="entry name" value="PWWP_dom"/>
</dbReference>
<feature type="region of interest" description="Disordered" evidence="8">
    <location>
        <begin position="1069"/>
        <end position="1098"/>
    </location>
</feature>
<feature type="domain" description="PWWP" evidence="9">
    <location>
        <begin position="20"/>
        <end position="77"/>
    </location>
</feature>
<dbReference type="SMART" id="SM00582">
    <property type="entry name" value="RPR"/>
    <property type="match status" value="1"/>
</dbReference>
<feature type="region of interest" description="Disordered" evidence="8">
    <location>
        <begin position="145"/>
        <end position="440"/>
    </location>
</feature>
<evidence type="ECO:0000256" key="2">
    <source>
        <dbReference type="ARBA" id="ARBA00022473"/>
    </source>
</evidence>
<feature type="compositionally biased region" description="Low complexity" evidence="8">
    <location>
        <begin position="684"/>
        <end position="701"/>
    </location>
</feature>
<keyword evidence="6" id="KW-0804">Transcription</keyword>
<feature type="compositionally biased region" description="Basic and acidic residues" evidence="8">
    <location>
        <begin position="298"/>
        <end position="309"/>
    </location>
</feature>
<dbReference type="InterPro" id="IPR006569">
    <property type="entry name" value="CID_dom"/>
</dbReference>
<keyword evidence="7" id="KW-0539">Nucleus</keyword>
<dbReference type="SUPFAM" id="SSF63748">
    <property type="entry name" value="Tudor/PWWP/MBT"/>
    <property type="match status" value="1"/>
</dbReference>
<feature type="compositionally biased region" description="Polar residues" evidence="8">
    <location>
        <begin position="1079"/>
        <end position="1094"/>
    </location>
</feature>
<feature type="region of interest" description="Disordered" evidence="8">
    <location>
        <begin position="1364"/>
        <end position="1403"/>
    </location>
</feature>
<comment type="caution">
    <text evidence="11">The sequence shown here is derived from an EMBL/GenBank/DDBJ whole genome shotgun (WGS) entry which is preliminary data.</text>
</comment>
<evidence type="ECO:0000256" key="4">
    <source>
        <dbReference type="ARBA" id="ARBA00023015"/>
    </source>
</evidence>
<evidence type="ECO:0000256" key="7">
    <source>
        <dbReference type="ARBA" id="ARBA00023242"/>
    </source>
</evidence>
<dbReference type="PANTHER" id="PTHR12550">
    <property type="entry name" value="HEPATOMA-DERIVED GROWTH FACTOR-RELATED"/>
    <property type="match status" value="1"/>
</dbReference>
<feature type="compositionally biased region" description="Polar residues" evidence="8">
    <location>
        <begin position="262"/>
        <end position="272"/>
    </location>
</feature>
<evidence type="ECO:0000256" key="8">
    <source>
        <dbReference type="SAM" id="MobiDB-lite"/>
    </source>
</evidence>
<feature type="compositionally biased region" description="Basic and acidic residues" evidence="8">
    <location>
        <begin position="281"/>
        <end position="290"/>
    </location>
</feature>
<feature type="compositionally biased region" description="Polar residues" evidence="8">
    <location>
        <begin position="562"/>
        <end position="571"/>
    </location>
</feature>
<dbReference type="EMBL" id="VOIH02000003">
    <property type="protein sequence ID" value="KAF3451004.1"/>
    <property type="molecule type" value="Genomic_DNA"/>
</dbReference>
<dbReference type="Pfam" id="PF00855">
    <property type="entry name" value="PWWP"/>
    <property type="match status" value="1"/>
</dbReference>
<protein>
    <recommendedName>
        <fullName evidence="13">ENHANCER OF AG-4 protein 2</fullName>
    </recommendedName>
</protein>
<accession>A0A8K0HFU8</accession>
<feature type="compositionally biased region" description="Acidic residues" evidence="8">
    <location>
        <begin position="1069"/>
        <end position="1078"/>
    </location>
</feature>
<feature type="compositionally biased region" description="Basic and acidic residues" evidence="8">
    <location>
        <begin position="340"/>
        <end position="350"/>
    </location>
</feature>
<feature type="domain" description="CID" evidence="10">
    <location>
        <begin position="876"/>
        <end position="1017"/>
    </location>
</feature>
<dbReference type="GO" id="GO:0006397">
    <property type="term" value="P:mRNA processing"/>
    <property type="evidence" value="ECO:0007669"/>
    <property type="project" value="UniProtKB-KW"/>
</dbReference>
<feature type="compositionally biased region" description="Basic and acidic residues" evidence="8">
    <location>
        <begin position="589"/>
        <end position="602"/>
    </location>
</feature>
<feature type="compositionally biased region" description="Polar residues" evidence="8">
    <location>
        <begin position="622"/>
        <end position="636"/>
    </location>
</feature>
<feature type="compositionally biased region" description="Low complexity" evidence="8">
    <location>
        <begin position="180"/>
        <end position="197"/>
    </location>
</feature>
<comment type="subcellular location">
    <subcellularLocation>
        <location evidence="1">Nucleus</location>
    </subcellularLocation>
</comment>
<evidence type="ECO:0000313" key="11">
    <source>
        <dbReference type="EMBL" id="KAF3451004.1"/>
    </source>
</evidence>
<evidence type="ECO:0000259" key="10">
    <source>
        <dbReference type="PROSITE" id="PS51391"/>
    </source>
</evidence>
<feature type="region of interest" description="Disordered" evidence="8">
    <location>
        <begin position="507"/>
        <end position="739"/>
    </location>
</feature>
<dbReference type="Gene3D" id="2.30.30.140">
    <property type="match status" value="1"/>
</dbReference>
<keyword evidence="5" id="KW-0287">Flowering</keyword>
<keyword evidence="3" id="KW-0507">mRNA processing</keyword>
<feature type="region of interest" description="Disordered" evidence="8">
    <location>
        <begin position="829"/>
        <end position="851"/>
    </location>
</feature>
<feature type="compositionally biased region" description="Basic and acidic residues" evidence="8">
    <location>
        <begin position="198"/>
        <end position="214"/>
    </location>
</feature>
<dbReference type="GO" id="GO:0005634">
    <property type="term" value="C:nucleus"/>
    <property type="evidence" value="ECO:0007669"/>
    <property type="project" value="UniProtKB-SubCell"/>
</dbReference>
<feature type="compositionally biased region" description="Polar residues" evidence="8">
    <location>
        <begin position="1369"/>
        <end position="1380"/>
    </location>
</feature>
<name>A0A8K0HFU8_9ROSA</name>
<evidence type="ECO:0000313" key="12">
    <source>
        <dbReference type="Proteomes" id="UP000796880"/>
    </source>
</evidence>
<keyword evidence="12" id="KW-1185">Reference proteome</keyword>
<gene>
    <name evidence="11" type="ORF">FNV43_RR07093</name>
</gene>
<keyword evidence="2" id="KW-0217">Developmental protein</keyword>
<dbReference type="PANTHER" id="PTHR12550:SF70">
    <property type="entry name" value="JIL-1 ANCHORING AND STABILIZING PROTEIN, ISOFORM A"/>
    <property type="match status" value="1"/>
</dbReference>
<feature type="compositionally biased region" description="Basic and acidic residues" evidence="8">
    <location>
        <begin position="154"/>
        <end position="169"/>
    </location>
</feature>
<sequence length="1499" mass="162065">MPPGRRRVANKAKAKSQLSLGDLVLAKVKGFPFWPAKISRPEDWKKSPDPKKYFVQFFGTEEIAFVAPADIQAFTSEAKNKLSARCQGKTKFFAQAVKEISEAFDELQKKKPSDFRDGTDRSNRGCEVLSVDGIEDNEEEVVLKNGAGTTGEAVNHEIDDSGSKLERCSKVQGESDSQDAKPSSASSESDSLSPVSSSEKKSRTFDVSQSKKDVPLTSGASNSSHIREASGNGQKALSNGHKSKKLGAGSKRQNEGAVQVHKSGNLTLTSLKGDSVDFPESGERLKDGMKGKNASSCSRRELSADDPRSSEVCVGKKAKELLKVKKDFKASGDISDSGTDPEKLAKDKLSGRTKRPQLGLGKPSLGTNPVSHPAKKSKKVDVGDDGSGRSLPKNLKGGSPSDLDNKAVSKLDLKRSSRMKAENNLMSRSQDVIAGPNVSGDEAVLPLTKRRRRALEAMSDSTTLVSDNKMEKDTLEVKNDVSCSSNVKVGAPQLQKKRRAVCLYDDDDDDEAPKTPIHGGSAKNVKAPSYVSDDIRRSDTNHDSSGKARDIKDSTVSHTKESSSQLLNGSLSPGKPQIDNKILEVQFQTDEKMPEVQPKTDESGPESQLHSDEKRPEKAVSIYQSPGKSESGQLSSKEAKPILISPKKSPQLLSATKPGNETKIMKPSAKVSTTGSQKKAHAGSSKVSSSVSNNSQTQVTVLRNKPASSGERSKPTPKSISRTNDPAVLRENSTEPAESIRVEAREDRIRLLALTGSKTPESVLSMKHLIAAAQAKRKQAHSQNFSFGIPNSVFMPTTDGQGTSPSPTAVQHFLAGTSNVMPADIQGSYNSTSVGTPPNHGHHSVSQSHLDIEELEERRVSSGHRAAGGSLSGGTEAAVARDAFEGMIETLSRTKESIGRATRLAIDCAKYGIASEVVELLIRKLESEPSFHRKVDLFFLVDSITQCSHNQKGIAGASYIPTVQAALPRLLGAAAPAGTGARENRRQCLKVLRLWRERKILPESLLRRYMDDIGVSNDDMTAGFALRRPSRAERAVDDPIREMEGMLVDEYGSNATFQLPGFLSSHVFEDDEEEEEDLPSSSCKENGHPSQLEPTQALGDLETCVVTPSDRRHCILEDVDGELEMEDVSGHPKDEKTMVISGSFEMDLQQQVSDRGMEPASNISTELPPLPEGSPPLPLDSPPPLPPLPPSPPPPPPPPPLSPSSPPPPPPPLPLEPPPPPLPPSGPPPLLASQSSVPTQPSLLPQQMLPSQSSVQSSPQMAYQPPVPHEYCSTTSGNQLIQRAGNTPHGGPTDGASNSEIFQQQAPCFVPAGVCVPREPSGFNSSRQLEHGHNDMYLNQQVSQPNQQFPQSNTPYVQRPLHPAPPQNPSSHFSYTKPTIQQHPPHPQHPYHRPFSLPPLPDGRRQFVADEQWRMPSNEFNNDNQRGVWMNGGRMHSGPPVSQEVFYRPPFERPPTNNMAFQHTAPNTAPAGAPMSGNGVSQMLPSRPDISALNCWRPA</sequence>